<protein>
    <submittedName>
        <fullName evidence="2">Helix-turn-helix transcriptional regulator</fullName>
    </submittedName>
</protein>
<evidence type="ECO:0000259" key="1">
    <source>
        <dbReference type="Pfam" id="PF13443"/>
    </source>
</evidence>
<organism evidence="2 3">
    <name type="scientific">Candidatus Pristimantibacillus lignocellulolyticus</name>
    <dbReference type="NCBI Taxonomy" id="2994561"/>
    <lineage>
        <taxon>Bacteria</taxon>
        <taxon>Bacillati</taxon>
        <taxon>Bacillota</taxon>
        <taxon>Bacilli</taxon>
        <taxon>Bacillales</taxon>
        <taxon>Paenibacillaceae</taxon>
        <taxon>Candidatus Pristimantibacillus</taxon>
    </lineage>
</organism>
<dbReference type="EMBL" id="CP097899">
    <property type="protein sequence ID" value="URN94651.1"/>
    <property type="molecule type" value="Genomic_DNA"/>
</dbReference>
<sequence length="107" mass="11870">MKLAAAAKQLIEQSGLNTKVFAEKAGLPYTTLRSMLDRGFGRSAVENVIKVCKALGITVEELEAIANGKSYEPETIAAHHDGEEWSEEELDEIEAFKKFVRSKRSEN</sequence>
<dbReference type="SUPFAM" id="SSF47413">
    <property type="entry name" value="lambda repressor-like DNA-binding domains"/>
    <property type="match status" value="1"/>
</dbReference>
<name>A0A9J6ZEQ0_9BACL</name>
<dbReference type="AlphaFoldDB" id="A0A9J6ZEQ0"/>
<dbReference type="Pfam" id="PF13443">
    <property type="entry name" value="HTH_26"/>
    <property type="match status" value="1"/>
</dbReference>
<gene>
    <name evidence="2" type="ORF">NAG76_23010</name>
</gene>
<dbReference type="KEGG" id="plig:NAG76_23010"/>
<accession>A0A9J6ZEQ0</accession>
<proteinExistence type="predicted"/>
<dbReference type="GO" id="GO:0003677">
    <property type="term" value="F:DNA binding"/>
    <property type="evidence" value="ECO:0007669"/>
    <property type="project" value="InterPro"/>
</dbReference>
<evidence type="ECO:0000313" key="3">
    <source>
        <dbReference type="Proteomes" id="UP001056756"/>
    </source>
</evidence>
<dbReference type="Proteomes" id="UP001056756">
    <property type="component" value="Chromosome"/>
</dbReference>
<feature type="domain" description="HTH cro/C1-type" evidence="1">
    <location>
        <begin position="9"/>
        <end position="62"/>
    </location>
</feature>
<dbReference type="Gene3D" id="1.10.260.40">
    <property type="entry name" value="lambda repressor-like DNA-binding domains"/>
    <property type="match status" value="1"/>
</dbReference>
<dbReference type="InterPro" id="IPR001387">
    <property type="entry name" value="Cro/C1-type_HTH"/>
</dbReference>
<dbReference type="InterPro" id="IPR010982">
    <property type="entry name" value="Lambda_DNA-bd_dom_sf"/>
</dbReference>
<reference evidence="2" key="1">
    <citation type="submission" date="2022-05" db="EMBL/GenBank/DDBJ databases">
        <title>Novel bacterial taxa in a minimal lignocellulolytic consortium and its capacity to transform plastics disclosed by genome-resolved metagenomics.</title>
        <authorList>
            <person name="Rodriguez C.A.D."/>
            <person name="Diaz-Garcia L."/>
            <person name="Herrera K."/>
            <person name="Tarazona N.A."/>
            <person name="Sproer C."/>
            <person name="Overmann J."/>
            <person name="Jimenez D.J."/>
        </authorList>
    </citation>
    <scope>NUCLEOTIDE SEQUENCE</scope>
    <source>
        <strain evidence="2">MAG5</strain>
    </source>
</reference>
<evidence type="ECO:0000313" key="2">
    <source>
        <dbReference type="EMBL" id="URN94651.1"/>
    </source>
</evidence>